<comment type="subcellular location">
    <subcellularLocation>
        <location evidence="1">Cell membrane</location>
    </subcellularLocation>
</comment>
<evidence type="ECO:0000313" key="7">
    <source>
        <dbReference type="EMBL" id="TYB79233.1"/>
    </source>
</evidence>
<dbReference type="RefSeq" id="WP_148402969.1">
    <property type="nucleotide sequence ID" value="NZ_VSKK01000001.1"/>
</dbReference>
<dbReference type="PANTHER" id="PTHR22913">
    <property type="entry name" value="HYALURONAN SYNTHASE"/>
    <property type="match status" value="1"/>
</dbReference>
<feature type="transmembrane region" description="Helical" evidence="6">
    <location>
        <begin position="442"/>
        <end position="462"/>
    </location>
</feature>
<keyword evidence="2" id="KW-1003">Cell membrane</keyword>
<dbReference type="AlphaFoldDB" id="A0A5D0RCX3"/>
<organism evidence="7 8">
    <name type="scientific">Bizionia myxarmorum</name>
    <dbReference type="NCBI Taxonomy" id="291186"/>
    <lineage>
        <taxon>Bacteria</taxon>
        <taxon>Pseudomonadati</taxon>
        <taxon>Bacteroidota</taxon>
        <taxon>Flavobacteriia</taxon>
        <taxon>Flavobacteriales</taxon>
        <taxon>Flavobacteriaceae</taxon>
        <taxon>Bizionia</taxon>
    </lineage>
</organism>
<dbReference type="SUPFAM" id="SSF53448">
    <property type="entry name" value="Nucleotide-diphospho-sugar transferases"/>
    <property type="match status" value="1"/>
</dbReference>
<feature type="transmembrane region" description="Helical" evidence="6">
    <location>
        <begin position="43"/>
        <end position="63"/>
    </location>
</feature>
<name>A0A5D0RCX3_9FLAO</name>
<proteinExistence type="predicted"/>
<keyword evidence="8" id="KW-1185">Reference proteome</keyword>
<dbReference type="GO" id="GO:0085029">
    <property type="term" value="P:extracellular matrix assembly"/>
    <property type="evidence" value="ECO:0007669"/>
    <property type="project" value="TreeGrafter"/>
</dbReference>
<dbReference type="Gene3D" id="3.90.550.10">
    <property type="entry name" value="Spore Coat Polysaccharide Biosynthesis Protein SpsA, Chain A"/>
    <property type="match status" value="1"/>
</dbReference>
<dbReference type="Proteomes" id="UP000323720">
    <property type="component" value="Unassembled WGS sequence"/>
</dbReference>
<dbReference type="Pfam" id="PF13641">
    <property type="entry name" value="Glyco_tranf_2_3"/>
    <property type="match status" value="1"/>
</dbReference>
<dbReference type="CDD" id="cd06423">
    <property type="entry name" value="CESA_like"/>
    <property type="match status" value="1"/>
</dbReference>
<protein>
    <submittedName>
        <fullName evidence="7">Glycosyltransferase family 2 protein</fullName>
    </submittedName>
</protein>
<keyword evidence="3" id="KW-0328">Glycosyltransferase</keyword>
<keyword evidence="5 6" id="KW-0472">Membrane</keyword>
<reference evidence="7 8" key="1">
    <citation type="submission" date="2019-08" db="EMBL/GenBank/DDBJ databases">
        <title>Genomes of Antarctic Bizionia species.</title>
        <authorList>
            <person name="Bowman J.P."/>
        </authorList>
    </citation>
    <scope>NUCLEOTIDE SEQUENCE [LARGE SCALE GENOMIC DNA]</scope>
    <source>
        <strain evidence="7 8">ADA-4</strain>
    </source>
</reference>
<gene>
    <name evidence="7" type="ORF">ES674_05515</name>
</gene>
<feature type="transmembrane region" description="Helical" evidence="6">
    <location>
        <begin position="409"/>
        <end position="430"/>
    </location>
</feature>
<dbReference type="PANTHER" id="PTHR22913:SF12">
    <property type="entry name" value="MANNURONAN SYNTHASE"/>
    <property type="match status" value="1"/>
</dbReference>
<evidence type="ECO:0000313" key="8">
    <source>
        <dbReference type="Proteomes" id="UP000323720"/>
    </source>
</evidence>
<sequence length="478" mass="54795">MAAKFTTPNTLESQTPNRTQKLKNFLAHTFNGSGKTQSSYNKIILISTMIFIAMGVYLFSVFYNDFEQFNADRRSSAIGLTFFIIAGSLFAFKIFYFLFIAYKYFKYKAIESVSNEKLPTVTIIVPAYNEGKQVWDTLMSLANSDYPHDKIQLLAIDDGSLDDTWDWMVDAKKILGKRVEILQQPENKGKRHALYRGFNLGTGDVFVTVDSDSVVTPETLRNLVSPFITDEKCGAVAGNIRVLNNKKAMLPKMLDVSFVMSFEFVRSAESTLNSVLCTPGALAAYRSEAVFDCLPEWINQTFMGQPSDIGEDRAMTNMILKQGRHVLFQRSAVAYTNVPEQYPGLYKMFIRWGRSNVRENINMAKYVFTNFKEENKFGTRLLFISQFSRIIMSYPFVLFMLFFVLTHPLLFLGSTLLSILVTSTFSVLFYAHRYEIKESIWAYTYSVLFTFGLFWITPYAIFTASRRGWLTRGLEEKK</sequence>
<evidence type="ECO:0000256" key="4">
    <source>
        <dbReference type="ARBA" id="ARBA00022679"/>
    </source>
</evidence>
<dbReference type="EMBL" id="VSKK01000001">
    <property type="protein sequence ID" value="TYB79233.1"/>
    <property type="molecule type" value="Genomic_DNA"/>
</dbReference>
<accession>A0A5D0RCX3</accession>
<evidence type="ECO:0000256" key="1">
    <source>
        <dbReference type="ARBA" id="ARBA00004236"/>
    </source>
</evidence>
<comment type="caution">
    <text evidence="7">The sequence shown here is derived from an EMBL/GenBank/DDBJ whole genome shotgun (WGS) entry which is preliminary data.</text>
</comment>
<dbReference type="OrthoDB" id="9766971at2"/>
<keyword evidence="6" id="KW-1133">Transmembrane helix</keyword>
<keyword evidence="6" id="KW-0812">Transmembrane</keyword>
<dbReference type="InterPro" id="IPR029044">
    <property type="entry name" value="Nucleotide-diphossugar_trans"/>
</dbReference>
<keyword evidence="4 7" id="KW-0808">Transferase</keyword>
<evidence type="ECO:0000256" key="6">
    <source>
        <dbReference type="SAM" id="Phobius"/>
    </source>
</evidence>
<dbReference type="GO" id="GO:0005886">
    <property type="term" value="C:plasma membrane"/>
    <property type="evidence" value="ECO:0007669"/>
    <property type="project" value="UniProtKB-SubCell"/>
</dbReference>
<dbReference type="GO" id="GO:0050501">
    <property type="term" value="F:hyaluronan synthase activity"/>
    <property type="evidence" value="ECO:0007669"/>
    <property type="project" value="TreeGrafter"/>
</dbReference>
<dbReference type="GO" id="GO:0030213">
    <property type="term" value="P:hyaluronan biosynthetic process"/>
    <property type="evidence" value="ECO:0007669"/>
    <property type="project" value="TreeGrafter"/>
</dbReference>
<evidence type="ECO:0000256" key="5">
    <source>
        <dbReference type="ARBA" id="ARBA00023136"/>
    </source>
</evidence>
<evidence type="ECO:0000256" key="3">
    <source>
        <dbReference type="ARBA" id="ARBA00022676"/>
    </source>
</evidence>
<feature type="transmembrane region" description="Helical" evidence="6">
    <location>
        <begin position="381"/>
        <end position="403"/>
    </location>
</feature>
<evidence type="ECO:0000256" key="2">
    <source>
        <dbReference type="ARBA" id="ARBA00022475"/>
    </source>
</evidence>
<feature type="transmembrane region" description="Helical" evidence="6">
    <location>
        <begin position="75"/>
        <end position="99"/>
    </location>
</feature>